<feature type="transmembrane region" description="Helical" evidence="1">
    <location>
        <begin position="15"/>
        <end position="34"/>
    </location>
</feature>
<sequence>MEPNFFSRNLRKKPFRIATFIYGLVFFNIGAVLLYEKFTKGGFSFDSEVRYGLVFLAMGLFALVALARSRNP</sequence>
<gene>
    <name evidence="2" type="ORF">DESUT3_30880</name>
</gene>
<proteinExistence type="predicted"/>
<keyword evidence="1" id="KW-1133">Transmembrane helix</keyword>
<keyword evidence="3" id="KW-1185">Reference proteome</keyword>
<dbReference type="EMBL" id="AP024355">
    <property type="protein sequence ID" value="BCR06019.1"/>
    <property type="molecule type" value="Genomic_DNA"/>
</dbReference>
<dbReference type="Proteomes" id="UP001319827">
    <property type="component" value="Chromosome"/>
</dbReference>
<protein>
    <submittedName>
        <fullName evidence="2">Uncharacterized protein</fullName>
    </submittedName>
</protein>
<keyword evidence="1" id="KW-0472">Membrane</keyword>
<feature type="transmembrane region" description="Helical" evidence="1">
    <location>
        <begin position="49"/>
        <end position="67"/>
    </location>
</feature>
<evidence type="ECO:0000313" key="3">
    <source>
        <dbReference type="Proteomes" id="UP001319827"/>
    </source>
</evidence>
<reference evidence="2 3" key="1">
    <citation type="journal article" date="2016" name="C (Basel)">
        <title>Selective Growth of and Electricity Production by Marine Exoelectrogenic Bacteria in Self-Aggregated Hydrogel of Microbially Reduced Graphene Oxide.</title>
        <authorList>
            <person name="Yoshida N."/>
            <person name="Goto Y."/>
            <person name="Miyata Y."/>
        </authorList>
    </citation>
    <scope>NUCLEOTIDE SEQUENCE [LARGE SCALE GENOMIC DNA]</scope>
    <source>
        <strain evidence="2 3">NIT-T3</strain>
    </source>
</reference>
<keyword evidence="1" id="KW-0812">Transmembrane</keyword>
<dbReference type="RefSeq" id="WP_221249403.1">
    <property type="nucleotide sequence ID" value="NZ_AP024355.1"/>
</dbReference>
<organism evidence="2 3">
    <name type="scientific">Desulfuromonas versatilis</name>
    <dbReference type="NCBI Taxonomy" id="2802975"/>
    <lineage>
        <taxon>Bacteria</taxon>
        <taxon>Pseudomonadati</taxon>
        <taxon>Thermodesulfobacteriota</taxon>
        <taxon>Desulfuromonadia</taxon>
        <taxon>Desulfuromonadales</taxon>
        <taxon>Desulfuromonadaceae</taxon>
        <taxon>Desulfuromonas</taxon>
    </lineage>
</organism>
<evidence type="ECO:0000313" key="2">
    <source>
        <dbReference type="EMBL" id="BCR06019.1"/>
    </source>
</evidence>
<name>A0ABM8HY33_9BACT</name>
<accession>A0ABM8HY33</accession>
<evidence type="ECO:0000256" key="1">
    <source>
        <dbReference type="SAM" id="Phobius"/>
    </source>
</evidence>
<reference evidence="2 3" key="2">
    <citation type="journal article" date="2021" name="Int. J. Syst. Evol. Microbiol.">
        <title>Isolation and Polyphasic Characterization of Desulfuromonas versatilis sp. Nov., an Electrogenic Bacteria Capable of Versatile Metabolism Isolated from a Graphene Oxide-Reducing Enrichment Culture.</title>
        <authorList>
            <person name="Xie L."/>
            <person name="Yoshida N."/>
            <person name="Ishii S."/>
            <person name="Meng L."/>
        </authorList>
    </citation>
    <scope>NUCLEOTIDE SEQUENCE [LARGE SCALE GENOMIC DNA]</scope>
    <source>
        <strain evidence="2 3">NIT-T3</strain>
    </source>
</reference>